<proteinExistence type="predicted"/>
<feature type="transmembrane region" description="Helical" evidence="1">
    <location>
        <begin position="108"/>
        <end position="126"/>
    </location>
</feature>
<keyword evidence="1" id="KW-0812">Transmembrane</keyword>
<dbReference type="InterPro" id="IPR054235">
    <property type="entry name" value="DUF6962"/>
</dbReference>
<feature type="transmembrane region" description="Helical" evidence="1">
    <location>
        <begin position="132"/>
        <end position="154"/>
    </location>
</feature>
<evidence type="ECO:0000256" key="1">
    <source>
        <dbReference type="SAM" id="Phobius"/>
    </source>
</evidence>
<gene>
    <name evidence="2" type="ORF">METZ01_LOCUS69469</name>
</gene>
<dbReference type="AlphaFoldDB" id="A0A381TKK9"/>
<feature type="transmembrane region" description="Helical" evidence="1">
    <location>
        <begin position="75"/>
        <end position="96"/>
    </location>
</feature>
<sequence>MPKTIIYEPMTTITDVLIAIVALYYSRELTALYLHQLLNVQYHWIWTFRMLSLGALLGAISHGIGPYFHPVAGDLIWKFTTYCIGIMSYFMVLTMLHHLFDYPVVLRLRWILIALIIIYLTIVTINDNFINVIRFYVPLMVIVVFGLLYSWLTISANGTDMIILGILISFIAAGVQQSGIVLHEHMNYNDMAHFIQLIAMWCFYRGSLVLKDGVL</sequence>
<evidence type="ECO:0008006" key="3">
    <source>
        <dbReference type="Google" id="ProtNLM"/>
    </source>
</evidence>
<organism evidence="2">
    <name type="scientific">marine metagenome</name>
    <dbReference type="NCBI Taxonomy" id="408172"/>
    <lineage>
        <taxon>unclassified sequences</taxon>
        <taxon>metagenomes</taxon>
        <taxon>ecological metagenomes</taxon>
    </lineage>
</organism>
<evidence type="ECO:0000313" key="2">
    <source>
        <dbReference type="EMBL" id="SVA16615.1"/>
    </source>
</evidence>
<dbReference type="Pfam" id="PF22285">
    <property type="entry name" value="DUF6962"/>
    <property type="match status" value="1"/>
</dbReference>
<feature type="transmembrane region" description="Helical" evidence="1">
    <location>
        <begin position="161"/>
        <end position="179"/>
    </location>
</feature>
<name>A0A381TKK9_9ZZZZ</name>
<keyword evidence="1" id="KW-0472">Membrane</keyword>
<feature type="transmembrane region" description="Helical" evidence="1">
    <location>
        <begin position="46"/>
        <end position="69"/>
    </location>
</feature>
<feature type="transmembrane region" description="Helical" evidence="1">
    <location>
        <begin position="6"/>
        <end position="25"/>
    </location>
</feature>
<dbReference type="EMBL" id="UINC01004752">
    <property type="protein sequence ID" value="SVA16615.1"/>
    <property type="molecule type" value="Genomic_DNA"/>
</dbReference>
<keyword evidence="1" id="KW-1133">Transmembrane helix</keyword>
<protein>
    <recommendedName>
        <fullName evidence="3">7TM-DISM receptor extracellular domain-containing protein</fullName>
    </recommendedName>
</protein>
<accession>A0A381TKK9</accession>
<reference evidence="2" key="1">
    <citation type="submission" date="2018-05" db="EMBL/GenBank/DDBJ databases">
        <authorList>
            <person name="Lanie J.A."/>
            <person name="Ng W.-L."/>
            <person name="Kazmierczak K.M."/>
            <person name="Andrzejewski T.M."/>
            <person name="Davidsen T.M."/>
            <person name="Wayne K.J."/>
            <person name="Tettelin H."/>
            <person name="Glass J.I."/>
            <person name="Rusch D."/>
            <person name="Podicherti R."/>
            <person name="Tsui H.-C.T."/>
            <person name="Winkler M.E."/>
        </authorList>
    </citation>
    <scope>NUCLEOTIDE SEQUENCE</scope>
</reference>